<protein>
    <submittedName>
        <fullName evidence="1">Uncharacterized protein</fullName>
    </submittedName>
</protein>
<reference evidence="1 2" key="1">
    <citation type="submission" date="2019-11" db="EMBL/GenBank/DDBJ databases">
        <title>Genome sequences of 17 halophilic strains isolated from different environments.</title>
        <authorList>
            <person name="Furrow R.E."/>
        </authorList>
    </citation>
    <scope>NUCLEOTIDE SEQUENCE [LARGE SCALE GENOMIC DNA]</scope>
    <source>
        <strain evidence="1 2">22505_10_Sand</strain>
    </source>
</reference>
<dbReference type="EMBL" id="WMEZ01000003">
    <property type="protein sequence ID" value="MYL50031.1"/>
    <property type="molecule type" value="Genomic_DNA"/>
</dbReference>
<dbReference type="Proteomes" id="UP000447393">
    <property type="component" value="Unassembled WGS sequence"/>
</dbReference>
<dbReference type="OrthoDB" id="2962247at2"/>
<evidence type="ECO:0000313" key="1">
    <source>
        <dbReference type="EMBL" id="MYL50031.1"/>
    </source>
</evidence>
<accession>A0A845EE98</accession>
<comment type="caution">
    <text evidence="1">The sequence shown here is derived from an EMBL/GenBank/DDBJ whole genome shotgun (WGS) entry which is preliminary data.</text>
</comment>
<dbReference type="AlphaFoldDB" id="A0A845EE98"/>
<sequence>MEGEKEPLPDNVQEHEQFVNGNSIGDIDIIVYETAEGTKDLKDHPFALVHENIVLMFLGQMAQKDSFQAVLEAKKPLDGLYRGYFNSAEQQSFVRQFRDEAFNDSKRPSPIFTTWGIH</sequence>
<name>A0A845EE98_9BACI</name>
<dbReference type="RefSeq" id="WP_160915073.1">
    <property type="nucleotide sequence ID" value="NZ_WMEZ01000003.1"/>
</dbReference>
<proteinExistence type="predicted"/>
<organism evidence="1 2">
    <name type="scientific">Halobacillus litoralis</name>
    <dbReference type="NCBI Taxonomy" id="45668"/>
    <lineage>
        <taxon>Bacteria</taxon>
        <taxon>Bacillati</taxon>
        <taxon>Bacillota</taxon>
        <taxon>Bacilli</taxon>
        <taxon>Bacillales</taxon>
        <taxon>Bacillaceae</taxon>
        <taxon>Halobacillus</taxon>
    </lineage>
</organism>
<gene>
    <name evidence="1" type="ORF">GLV98_11080</name>
</gene>
<evidence type="ECO:0000313" key="2">
    <source>
        <dbReference type="Proteomes" id="UP000447393"/>
    </source>
</evidence>